<gene>
    <name evidence="2" type="ORF">GMARGA_LOCUS42801</name>
</gene>
<organism evidence="2 3">
    <name type="scientific">Gigaspora margarita</name>
    <dbReference type="NCBI Taxonomy" id="4874"/>
    <lineage>
        <taxon>Eukaryota</taxon>
        <taxon>Fungi</taxon>
        <taxon>Fungi incertae sedis</taxon>
        <taxon>Mucoromycota</taxon>
        <taxon>Glomeromycotina</taxon>
        <taxon>Glomeromycetes</taxon>
        <taxon>Diversisporales</taxon>
        <taxon>Gigasporaceae</taxon>
        <taxon>Gigaspora</taxon>
    </lineage>
</organism>
<evidence type="ECO:0000256" key="1">
    <source>
        <dbReference type="SAM" id="Coils"/>
    </source>
</evidence>
<name>A0ABN7XHA1_GIGMA</name>
<dbReference type="EMBL" id="CAJVQB010131720">
    <property type="protein sequence ID" value="CAG8853980.1"/>
    <property type="molecule type" value="Genomic_DNA"/>
</dbReference>
<protein>
    <submittedName>
        <fullName evidence="2">37209_t:CDS:1</fullName>
    </submittedName>
</protein>
<comment type="caution">
    <text evidence="2">The sequence shown here is derived from an EMBL/GenBank/DDBJ whole genome shotgun (WGS) entry which is preliminary data.</text>
</comment>
<reference evidence="2 3" key="1">
    <citation type="submission" date="2021-06" db="EMBL/GenBank/DDBJ databases">
        <authorList>
            <person name="Kallberg Y."/>
            <person name="Tangrot J."/>
            <person name="Rosling A."/>
        </authorList>
    </citation>
    <scope>NUCLEOTIDE SEQUENCE [LARGE SCALE GENOMIC DNA]</scope>
    <source>
        <strain evidence="2 3">120-4 pot B 10/14</strain>
    </source>
</reference>
<feature type="non-terminal residue" evidence="2">
    <location>
        <position position="1"/>
    </location>
</feature>
<sequence length="57" mass="6608">PETVPEEPVEEPTKNRPNIVTIDALEELQQQVTLQNQTIKQLQQQVQKLEAFNQQLL</sequence>
<keyword evidence="1" id="KW-0175">Coiled coil</keyword>
<proteinExistence type="predicted"/>
<feature type="coiled-coil region" evidence="1">
    <location>
        <begin position="25"/>
        <end position="52"/>
    </location>
</feature>
<accession>A0ABN7XHA1</accession>
<dbReference type="Proteomes" id="UP000789901">
    <property type="component" value="Unassembled WGS sequence"/>
</dbReference>
<evidence type="ECO:0000313" key="3">
    <source>
        <dbReference type="Proteomes" id="UP000789901"/>
    </source>
</evidence>
<evidence type="ECO:0000313" key="2">
    <source>
        <dbReference type="EMBL" id="CAG8853980.1"/>
    </source>
</evidence>
<keyword evidence="3" id="KW-1185">Reference proteome</keyword>